<dbReference type="PANTHER" id="PTHR31541:SF25">
    <property type="entry name" value="GAMMA-GLIADIN B"/>
    <property type="match status" value="1"/>
</dbReference>
<dbReference type="InterPro" id="IPR005508">
    <property type="entry name" value="At2g31720-like"/>
</dbReference>
<evidence type="ECO:0008006" key="8">
    <source>
        <dbReference type="Google" id="ProtNLM"/>
    </source>
</evidence>
<evidence type="ECO:0000256" key="3">
    <source>
        <dbReference type="ARBA" id="ARBA00023125"/>
    </source>
</evidence>
<dbReference type="GO" id="GO:0005634">
    <property type="term" value="C:nucleus"/>
    <property type="evidence" value="ECO:0007669"/>
    <property type="project" value="UniProtKB-SubCell"/>
</dbReference>
<reference evidence="6" key="1">
    <citation type="submission" date="2020-03" db="EMBL/GenBank/DDBJ databases">
        <title>A high-quality chromosome-level genome assembly of a woody plant with both climbing and erect habits, Rhamnella rubrinervis.</title>
        <authorList>
            <person name="Lu Z."/>
            <person name="Yang Y."/>
            <person name="Zhu X."/>
            <person name="Sun Y."/>
        </authorList>
    </citation>
    <scope>NUCLEOTIDE SEQUENCE</scope>
    <source>
        <strain evidence="6">BYM</strain>
        <tissue evidence="6">Leaf</tissue>
    </source>
</reference>
<dbReference type="OrthoDB" id="1166501at2759"/>
<dbReference type="GO" id="GO:0003677">
    <property type="term" value="F:DNA binding"/>
    <property type="evidence" value="ECO:0007669"/>
    <property type="project" value="UniProtKB-KW"/>
</dbReference>
<keyword evidence="2" id="KW-0805">Transcription regulation</keyword>
<name>A0A8K0DQ60_9ROSA</name>
<comment type="subcellular location">
    <subcellularLocation>
        <location evidence="1">Nucleus</location>
    </subcellularLocation>
</comment>
<comment type="caution">
    <text evidence="6">The sequence shown here is derived from an EMBL/GenBank/DDBJ whole genome shotgun (WGS) entry which is preliminary data.</text>
</comment>
<keyword evidence="3" id="KW-0238">DNA-binding</keyword>
<gene>
    <name evidence="6" type="ORF">FNV43_RR23913</name>
</gene>
<evidence type="ECO:0000256" key="5">
    <source>
        <dbReference type="ARBA" id="ARBA00023242"/>
    </source>
</evidence>
<dbReference type="Gene3D" id="2.40.330.10">
    <property type="entry name" value="DNA-binding pseudobarrel domain"/>
    <property type="match status" value="1"/>
</dbReference>
<dbReference type="SUPFAM" id="SSF101936">
    <property type="entry name" value="DNA-binding pseudobarrel domain"/>
    <property type="match status" value="1"/>
</dbReference>
<evidence type="ECO:0000313" key="6">
    <source>
        <dbReference type="EMBL" id="KAF3432811.1"/>
    </source>
</evidence>
<evidence type="ECO:0000256" key="1">
    <source>
        <dbReference type="ARBA" id="ARBA00004123"/>
    </source>
</evidence>
<dbReference type="Proteomes" id="UP000796880">
    <property type="component" value="Unassembled WGS sequence"/>
</dbReference>
<protein>
    <recommendedName>
        <fullName evidence="8">B3 domain-containing protein</fullName>
    </recommendedName>
</protein>
<proteinExistence type="predicted"/>
<dbReference type="PANTHER" id="PTHR31541">
    <property type="entry name" value="B3 DOMAIN PLANT PROTEIN-RELATED"/>
    <property type="match status" value="1"/>
</dbReference>
<evidence type="ECO:0000256" key="4">
    <source>
        <dbReference type="ARBA" id="ARBA00023163"/>
    </source>
</evidence>
<keyword evidence="5" id="KW-0539">Nucleus</keyword>
<evidence type="ECO:0000256" key="2">
    <source>
        <dbReference type="ARBA" id="ARBA00023015"/>
    </source>
</evidence>
<keyword evidence="4" id="KW-0804">Transcription</keyword>
<dbReference type="Pfam" id="PF03754">
    <property type="entry name" value="At2g31720-like"/>
    <property type="match status" value="1"/>
</dbReference>
<accession>A0A8K0DQ60</accession>
<keyword evidence="7" id="KW-1185">Reference proteome</keyword>
<evidence type="ECO:0000313" key="7">
    <source>
        <dbReference type="Proteomes" id="UP000796880"/>
    </source>
</evidence>
<dbReference type="EMBL" id="VOIH02000011">
    <property type="protein sequence ID" value="KAF3432811.1"/>
    <property type="molecule type" value="Genomic_DNA"/>
</dbReference>
<organism evidence="6 7">
    <name type="scientific">Rhamnella rubrinervis</name>
    <dbReference type="NCBI Taxonomy" id="2594499"/>
    <lineage>
        <taxon>Eukaryota</taxon>
        <taxon>Viridiplantae</taxon>
        <taxon>Streptophyta</taxon>
        <taxon>Embryophyta</taxon>
        <taxon>Tracheophyta</taxon>
        <taxon>Spermatophyta</taxon>
        <taxon>Magnoliopsida</taxon>
        <taxon>eudicotyledons</taxon>
        <taxon>Gunneridae</taxon>
        <taxon>Pentapetalae</taxon>
        <taxon>rosids</taxon>
        <taxon>fabids</taxon>
        <taxon>Rosales</taxon>
        <taxon>Rhamnaceae</taxon>
        <taxon>rhamnoid group</taxon>
        <taxon>Rhamneae</taxon>
        <taxon>Rhamnella</taxon>
    </lineage>
</organism>
<dbReference type="InterPro" id="IPR015300">
    <property type="entry name" value="DNA-bd_pseudobarrel_sf"/>
</dbReference>
<sequence>MKTPPGNDWRLLLTEEEKRAAISQPISAAEENKKNSTASSTCNFKAHNRVLKPLVPAVMMTTQEEKHENSMAADDDHQYLEEEADQEVNLNAMTKIGILAYVCTNKLYEEEKKARKALKPSRSVVITIQGEEEKHKNSEAADDDDQYLEEDEAKKYVDNKSEILPTTRKRAILSRNHDDDWQLKKSKKQKKAKTVAKIKKKAKTVVKMKKKLMKFELRQVPANDHHPDLPLQFRQRINEWQGTSITLVIEKTLYNTDLSEVHDRLTMPFRKIMSDFLSDNEKELLREEGTIKVSVIDPKLKEVTLILRQWDMTKPSGKTSSCYVLRTKWKDVVHNNHLKKHQRLQVWSFRVEEKIHMALVVLGMEARNNQVR</sequence>
<dbReference type="AlphaFoldDB" id="A0A8K0DQ60"/>